<dbReference type="EMBL" id="LMTR01000066">
    <property type="protein sequence ID" value="KWT67049.1"/>
    <property type="molecule type" value="Genomic_DNA"/>
</dbReference>
<proteinExistence type="predicted"/>
<evidence type="ECO:0000259" key="8">
    <source>
        <dbReference type="Pfam" id="PF01694"/>
    </source>
</evidence>
<evidence type="ECO:0000256" key="5">
    <source>
        <dbReference type="ARBA" id="ARBA00022989"/>
    </source>
</evidence>
<name>A0A125NUL5_HYPSL</name>
<reference evidence="9 10" key="1">
    <citation type="submission" date="2015-10" db="EMBL/GenBank/DDBJ databases">
        <title>Transcriptomic analysis of a linuron degrading triple-species bacterial consortium.</title>
        <authorList>
            <person name="Albers P."/>
        </authorList>
    </citation>
    <scope>NUCLEOTIDE SEQUENCE [LARGE SCALE GENOMIC DNA]</scope>
    <source>
        <strain evidence="9 10">WDL6</strain>
    </source>
</reference>
<dbReference type="Proteomes" id="UP000059074">
    <property type="component" value="Unassembled WGS sequence"/>
</dbReference>
<feature type="transmembrane region" description="Helical" evidence="7">
    <location>
        <begin position="154"/>
        <end position="179"/>
    </location>
</feature>
<protein>
    <recommendedName>
        <fullName evidence="8">Peptidase S54 rhomboid domain-containing protein</fullName>
    </recommendedName>
</protein>
<feature type="transmembrane region" description="Helical" evidence="7">
    <location>
        <begin position="191"/>
        <end position="210"/>
    </location>
</feature>
<feature type="transmembrane region" description="Helical" evidence="7">
    <location>
        <begin position="121"/>
        <end position="142"/>
    </location>
</feature>
<dbReference type="GO" id="GO:0004252">
    <property type="term" value="F:serine-type endopeptidase activity"/>
    <property type="evidence" value="ECO:0007669"/>
    <property type="project" value="InterPro"/>
</dbReference>
<keyword evidence="5 7" id="KW-1133">Transmembrane helix</keyword>
<feature type="transmembrane region" description="Helical" evidence="7">
    <location>
        <begin position="61"/>
        <end position="83"/>
    </location>
</feature>
<dbReference type="GO" id="GO:0016020">
    <property type="term" value="C:membrane"/>
    <property type="evidence" value="ECO:0007669"/>
    <property type="project" value="UniProtKB-SubCell"/>
</dbReference>
<dbReference type="PATRIC" id="fig|121290.4.peg.1328"/>
<keyword evidence="10" id="KW-1185">Reference proteome</keyword>
<feature type="transmembrane region" description="Helical" evidence="7">
    <location>
        <begin position="16"/>
        <end position="33"/>
    </location>
</feature>
<dbReference type="AlphaFoldDB" id="A0A125NUL5"/>
<dbReference type="Gene3D" id="1.20.1540.10">
    <property type="entry name" value="Rhomboid-like"/>
    <property type="match status" value="1"/>
</dbReference>
<accession>A0A125NUL5</accession>
<dbReference type="RefSeq" id="WP_068462256.1">
    <property type="nucleotide sequence ID" value="NZ_JAEFBX010000006.1"/>
</dbReference>
<keyword evidence="6 7" id="KW-0472">Membrane</keyword>
<evidence type="ECO:0000256" key="3">
    <source>
        <dbReference type="ARBA" id="ARBA00022519"/>
    </source>
</evidence>
<dbReference type="InterPro" id="IPR035952">
    <property type="entry name" value="Rhomboid-like_sf"/>
</dbReference>
<comment type="caution">
    <text evidence="9">The sequence shown here is derived from an EMBL/GenBank/DDBJ whole genome shotgun (WGS) entry which is preliminary data.</text>
</comment>
<evidence type="ECO:0000313" key="9">
    <source>
        <dbReference type="EMBL" id="KWT67049.1"/>
    </source>
</evidence>
<evidence type="ECO:0000256" key="1">
    <source>
        <dbReference type="ARBA" id="ARBA00004141"/>
    </source>
</evidence>
<keyword evidence="4 7" id="KW-0812">Transmembrane</keyword>
<evidence type="ECO:0000313" key="10">
    <source>
        <dbReference type="Proteomes" id="UP000059074"/>
    </source>
</evidence>
<evidence type="ECO:0000256" key="2">
    <source>
        <dbReference type="ARBA" id="ARBA00022475"/>
    </source>
</evidence>
<dbReference type="STRING" id="121290.APY04_2036"/>
<evidence type="ECO:0000256" key="6">
    <source>
        <dbReference type="ARBA" id="ARBA00023136"/>
    </source>
</evidence>
<evidence type="ECO:0000256" key="7">
    <source>
        <dbReference type="SAM" id="Phobius"/>
    </source>
</evidence>
<dbReference type="InterPro" id="IPR022764">
    <property type="entry name" value="Peptidase_S54_rhomboid_dom"/>
</dbReference>
<keyword evidence="3" id="KW-0997">Cell inner membrane</keyword>
<dbReference type="Pfam" id="PF01694">
    <property type="entry name" value="Rhomboid"/>
    <property type="match status" value="1"/>
</dbReference>
<dbReference type="OrthoDB" id="9813074at2"/>
<comment type="subcellular location">
    <subcellularLocation>
        <location evidence="1">Membrane</location>
        <topology evidence="1">Multi-pass membrane protein</topology>
    </subcellularLocation>
</comment>
<evidence type="ECO:0000256" key="4">
    <source>
        <dbReference type="ARBA" id="ARBA00022692"/>
    </source>
</evidence>
<dbReference type="PANTHER" id="PTHR43066">
    <property type="entry name" value="RHOMBOID-RELATED PROTEIN"/>
    <property type="match status" value="1"/>
</dbReference>
<feature type="transmembrane region" description="Helical" evidence="7">
    <location>
        <begin position="95"/>
        <end position="115"/>
    </location>
</feature>
<feature type="domain" description="Peptidase S54 rhomboid" evidence="8">
    <location>
        <begin position="60"/>
        <end position="211"/>
    </location>
</feature>
<organism evidence="9 10">
    <name type="scientific">Hyphomicrobium sulfonivorans</name>
    <dbReference type="NCBI Taxonomy" id="121290"/>
    <lineage>
        <taxon>Bacteria</taxon>
        <taxon>Pseudomonadati</taxon>
        <taxon>Pseudomonadota</taxon>
        <taxon>Alphaproteobacteria</taxon>
        <taxon>Hyphomicrobiales</taxon>
        <taxon>Hyphomicrobiaceae</taxon>
        <taxon>Hyphomicrobium</taxon>
    </lineage>
</organism>
<dbReference type="FunFam" id="1.20.1540.10:FF:000027">
    <property type="entry name" value="Rhomboid family intramembrane serine protease"/>
    <property type="match status" value="1"/>
</dbReference>
<dbReference type="PANTHER" id="PTHR43066:SF26">
    <property type="entry name" value="RHOMBOID PROTEASE GLPG"/>
    <property type="match status" value="1"/>
</dbReference>
<gene>
    <name evidence="9" type="ORF">APY04_2036</name>
</gene>
<sequence>MFPLGDDNSARRTTPYVTYALIAINVLVFLLELQEGDAFIQQWAFIPARFSADPAGNIPTLFTAMFMHGGWMHLGGNMLYLWIFGDNVEDRFGHLKYLFFYLVAGLAATFAQYLVLPGSNVPNVGASGAIAGVLGAYLLMFPRARVNVLFGRDVVAMPAIVVLGFWIVLQLFSGVGSIAYTDESTKDMGGVAYMAHVGGFFAGFLMAFLFRGAGNRQISS</sequence>
<keyword evidence="2" id="KW-1003">Cell membrane</keyword>
<dbReference type="SUPFAM" id="SSF144091">
    <property type="entry name" value="Rhomboid-like"/>
    <property type="match status" value="1"/>
</dbReference>